<dbReference type="InterPro" id="IPR039278">
    <property type="entry name" value="Red1"/>
</dbReference>
<feature type="compositionally biased region" description="Basic and acidic residues" evidence="2">
    <location>
        <begin position="360"/>
        <end position="370"/>
    </location>
</feature>
<evidence type="ECO:0000256" key="1">
    <source>
        <dbReference type="SAM" id="Coils"/>
    </source>
</evidence>
<feature type="compositionally biased region" description="Polar residues" evidence="2">
    <location>
        <begin position="675"/>
        <end position="684"/>
    </location>
</feature>
<dbReference type="PANTHER" id="PTHR21563">
    <property type="entry name" value="ZINC FINGER C3H1 DOMAIN-CONTAINING PROTEIN"/>
    <property type="match status" value="1"/>
</dbReference>
<feature type="compositionally biased region" description="Polar residues" evidence="2">
    <location>
        <begin position="1022"/>
        <end position="1034"/>
    </location>
</feature>
<feature type="compositionally biased region" description="Basic and acidic residues" evidence="2">
    <location>
        <begin position="334"/>
        <end position="345"/>
    </location>
</feature>
<proteinExistence type="predicted"/>
<dbReference type="EMBL" id="JAAAIM010000742">
    <property type="protein sequence ID" value="KAG0284700.1"/>
    <property type="molecule type" value="Genomic_DNA"/>
</dbReference>
<feature type="region of interest" description="Disordered" evidence="2">
    <location>
        <begin position="624"/>
        <end position="644"/>
    </location>
</feature>
<feature type="region of interest" description="Disordered" evidence="2">
    <location>
        <begin position="299"/>
        <end position="505"/>
    </location>
</feature>
<dbReference type="SMART" id="SM00386">
    <property type="entry name" value="HAT"/>
    <property type="match status" value="4"/>
</dbReference>
<feature type="region of interest" description="Disordered" evidence="2">
    <location>
        <begin position="671"/>
        <end position="722"/>
    </location>
</feature>
<gene>
    <name evidence="4" type="primary">ZFC3H1</name>
    <name evidence="4" type="ORF">BGZ96_010954</name>
</gene>
<dbReference type="InterPro" id="IPR011990">
    <property type="entry name" value="TPR-like_helical_dom_sf"/>
</dbReference>
<dbReference type="InterPro" id="IPR019607">
    <property type="entry name" value="Putative_zinc-finger_domain"/>
</dbReference>
<feature type="compositionally biased region" description="Pro residues" evidence="2">
    <location>
        <begin position="418"/>
        <end position="443"/>
    </location>
</feature>
<evidence type="ECO:0000256" key="2">
    <source>
        <dbReference type="SAM" id="MobiDB-lite"/>
    </source>
</evidence>
<dbReference type="SUPFAM" id="SSF48452">
    <property type="entry name" value="TPR-like"/>
    <property type="match status" value="1"/>
</dbReference>
<feature type="compositionally biased region" description="Low complexity" evidence="2">
    <location>
        <begin position="863"/>
        <end position="873"/>
    </location>
</feature>
<dbReference type="Pfam" id="PF10650">
    <property type="entry name" value="zf-C3H1"/>
    <property type="match status" value="1"/>
</dbReference>
<feature type="compositionally biased region" description="Basic and acidic residues" evidence="2">
    <location>
        <begin position="21"/>
        <end position="30"/>
    </location>
</feature>
<sequence>MTALKSEQTNDFTSLLADYELSRSRTDFKSHPVSRTPDPAATPDIPGLGQLRNRERSLPLMEDLFRPGNRSDAHHGSGPGYSREYQQPKEPVRRGPDHSIQPPQRQLSSPATFPDGCSTFGASETPRIIPQPSKPEAVEITQIHTLVDTLLGHGILPEELLQRKIDPVVINEVIQQRAARQGLASPKALPPPFPSIPIAPSTVSVNPQPQTYFPQQPWSAALFAQPVASANASDAMEVANRVQLFLQTQPTPTQPHPPAPVSPTSDDIAQKQLEMILLIASKVLPQGWDSLVKPHQADNLTSAPSTLGPSSASSNPSQPVNDSSDTPLVLPLRHNTDGDQNKRDAPTAATSGARTWSLSTEERDTTKKFGDLTISGIAPPPLPIRPVGPLAARPHTAVANNTTPLINGQPDPSNKAFIPPPPPPPPPSLPLAPPPPPPPPSSPPKEERLPTGPAADQPTQETKTGAESTGTNKRVHPAQLTDLPYMESIPAGPDGPSSGSQDEMDMDLDDGYGGSMILNGSWRTMEERSGNGSNFSPRHLPHRSTQLYNLQYGASVRSHVHSAPASIINTPVRSPGHTELQSGSTIPRGNLRRATALDFISKLPQPTPFIMERQLPYLIDLDDEDGDEIGGYPAPDNFSASKPRMISTSDRSEFLNQEMKRLNERIAARERAKLSSPSTPVTHNSSPQSPAQGAPSPMSQQPDPTSRKPSPQQEDQEMTSGTDEADLLKETLSNHTKTLEQLRLQLQQAEQEKRSASTSLGAEAIKSENDRQDLQEVHQTLQAARESVALKAKELEEAQRHLRQAEGALAPLLNRLDASTAAKAALQERLNLAESSCIELKGSIASIQQDIIRKRTRIMMLGSSSATKPTSKSSDPKAQSRHENPEVQVSIEETAQNAVADQEMTLSEDTGPKRGFESNEPSWDPTVPKKPRIQAKKELSALTKRMNELTKERELLSTAGLPSATTLPLTRPTAASMNDLSNVYGSSQSNIRRAPVLPTRAPVPTSGPSVQGRSSKPIHMSMQGSTAPNGPTTPNLSMLDQFLSRPKNIQEEASVKNRPSNATPSVWSPSTEINKLFTLDNTLFDMSRLCLPSDLAIYPIPQLPKETQEKTSAPPPIEVQDLSLDVASAYESPLIMFRSYRFSPRFKSTVRGGYHSLTFSHKIDPMKRMCLYELSGGSCNDDNCKSQHIRDCGLTDEELVIDMARYSEGKSPETRKVFADMKSAKLAHLRASRIHNADILVDTIVKAHNELGNSQGFPSVVKFGPRITLQGEQAPLSVEGKSMIRTGPSVGIDNFPGTSESSGSLLDEHPITMSILMRTLSGASPSKVLRYHDKPGTIDYEALLKKDSSNATVWAEFAIHELSSAVNNPDMFDEQLRKALSILSRALGALPTTESLWALYLDLHTRYGSELETRTMFEQCLQYVPQSHLLWFRYYLWEKGNDERVFVLDRMLQMACQEQTESADPAIQSRFIVDVILQIVRNMVKDGIVEAAKNWMQNILTCTTWESVRPSSLSYAQLDDVWLEQDMVEDISSTLASRILSTKDLCILWLAYVYLIWFHELPTALFHQYPNDYLSDDSFFVIQWPVTEELEQETELYNIVHEIFLGLTVYFVDLDARLPVIALLRNFVGFLMSSGQNQDEIMELVNPCQFSPRLPEVRDLFCEVQMHYGNYSQAKEILEATVQEMPLEPYFWNRYAYMLSLDEKADCLGQCARAFFDISEGEEYDVTNDGLDSSEQAILLYKKLLGLDLPYNFKAPPTKVEIAPLRTNTFLWLNYLSLLALQAQNIHSFDNMVLMLSTAVDTIPRRKRSLVVAELAIHSIMHALDKAFETGNLESVIESATSDIVVSKPNPYDKNPDEDLGVSPLHDFSLLNKVVETVWKRTAKGPDELRVQLMGSLLRLFPEDFDLYLWLGEVQERAGHVEQCRKILASCVRRFPTSEHLWKRIIEIFKDSESDESVDLIKQASVFSSLAYKLDRMPALGLSGSGHAVMSSGGNESRAVVIEIEDDDEREMPMAK</sequence>
<keyword evidence="1" id="KW-0175">Coiled coil</keyword>
<feature type="compositionally biased region" description="Polar residues" evidence="2">
    <location>
        <begin position="457"/>
        <end position="472"/>
    </location>
</feature>
<evidence type="ECO:0000259" key="3">
    <source>
        <dbReference type="Pfam" id="PF10650"/>
    </source>
</evidence>
<protein>
    <submittedName>
        <fullName evidence="4">Zinc finger C3H1 domain-containing protein</fullName>
    </submittedName>
</protein>
<feature type="compositionally biased region" description="Polar residues" evidence="2">
    <location>
        <begin position="891"/>
        <end position="908"/>
    </location>
</feature>
<accession>A0ABQ7JTE6</accession>
<feature type="compositionally biased region" description="Low complexity" evidence="2">
    <location>
        <begin position="685"/>
        <end position="702"/>
    </location>
</feature>
<evidence type="ECO:0000313" key="4">
    <source>
        <dbReference type="EMBL" id="KAG0284700.1"/>
    </source>
</evidence>
<feature type="region of interest" description="Disordered" evidence="2">
    <location>
        <begin position="746"/>
        <end position="772"/>
    </location>
</feature>
<keyword evidence="5" id="KW-1185">Reference proteome</keyword>
<feature type="coiled-coil region" evidence="1">
    <location>
        <begin position="932"/>
        <end position="959"/>
    </location>
</feature>
<feature type="region of interest" description="Disordered" evidence="2">
    <location>
        <begin position="21"/>
        <end position="130"/>
    </location>
</feature>
<feature type="region of interest" description="Disordered" evidence="2">
    <location>
        <begin position="991"/>
        <end position="1034"/>
    </location>
</feature>
<feature type="compositionally biased region" description="Polar residues" evidence="2">
    <location>
        <begin position="101"/>
        <end position="111"/>
    </location>
</feature>
<feature type="compositionally biased region" description="Polar residues" evidence="2">
    <location>
        <begin position="299"/>
        <end position="326"/>
    </location>
</feature>
<dbReference type="Proteomes" id="UP001194696">
    <property type="component" value="Unassembled WGS sequence"/>
</dbReference>
<feature type="compositionally biased region" description="Polar residues" evidence="2">
    <location>
        <begin position="703"/>
        <end position="722"/>
    </location>
</feature>
<feature type="domain" description="Putative zinc-finger" evidence="3">
    <location>
        <begin position="1169"/>
        <end position="1190"/>
    </location>
</feature>
<evidence type="ECO:0000313" key="5">
    <source>
        <dbReference type="Proteomes" id="UP001194696"/>
    </source>
</evidence>
<organism evidence="4 5">
    <name type="scientific">Linnemannia gamsii</name>
    <dbReference type="NCBI Taxonomy" id="64522"/>
    <lineage>
        <taxon>Eukaryota</taxon>
        <taxon>Fungi</taxon>
        <taxon>Fungi incertae sedis</taxon>
        <taxon>Mucoromycota</taxon>
        <taxon>Mortierellomycotina</taxon>
        <taxon>Mortierellomycetes</taxon>
        <taxon>Mortierellales</taxon>
        <taxon>Mortierellaceae</taxon>
        <taxon>Linnemannia</taxon>
    </lineage>
</organism>
<comment type="caution">
    <text evidence="4">The sequence shown here is derived from an EMBL/GenBank/DDBJ whole genome shotgun (WGS) entry which is preliminary data.</text>
</comment>
<dbReference type="Gene3D" id="1.25.40.10">
    <property type="entry name" value="Tetratricopeptide repeat domain"/>
    <property type="match status" value="2"/>
</dbReference>
<reference evidence="4 5" key="1">
    <citation type="journal article" date="2020" name="Fungal Divers.">
        <title>Resolving the Mortierellaceae phylogeny through synthesis of multi-gene phylogenetics and phylogenomics.</title>
        <authorList>
            <person name="Vandepol N."/>
            <person name="Liber J."/>
            <person name="Desiro A."/>
            <person name="Na H."/>
            <person name="Kennedy M."/>
            <person name="Barry K."/>
            <person name="Grigoriev I.V."/>
            <person name="Miller A.N."/>
            <person name="O'Donnell K."/>
            <person name="Stajich J.E."/>
            <person name="Bonito G."/>
        </authorList>
    </citation>
    <scope>NUCLEOTIDE SEQUENCE [LARGE SCALE GENOMIC DNA]</scope>
    <source>
        <strain evidence="4 5">AD045</strain>
    </source>
</reference>
<dbReference type="InterPro" id="IPR003107">
    <property type="entry name" value="HAT"/>
</dbReference>
<dbReference type="PANTHER" id="PTHR21563:SF3">
    <property type="entry name" value="ZINC FINGER C3H1 DOMAIN-CONTAINING PROTEIN"/>
    <property type="match status" value="1"/>
</dbReference>
<name>A0ABQ7JTE6_9FUNG</name>
<feature type="compositionally biased region" description="Basic and acidic residues" evidence="2">
    <location>
        <begin position="52"/>
        <end position="75"/>
    </location>
</feature>
<feature type="region of interest" description="Disordered" evidence="2">
    <location>
        <begin position="861"/>
        <end position="932"/>
    </location>
</feature>
<feature type="compositionally biased region" description="Polar residues" evidence="2">
    <location>
        <begin position="398"/>
        <end position="412"/>
    </location>
</feature>
<feature type="compositionally biased region" description="Basic and acidic residues" evidence="2">
    <location>
        <begin position="86"/>
        <end position="97"/>
    </location>
</feature>
<feature type="compositionally biased region" description="Polar residues" evidence="2">
    <location>
        <begin position="348"/>
        <end position="359"/>
    </location>
</feature>
<feature type="compositionally biased region" description="Basic and acidic residues" evidence="2">
    <location>
        <begin position="874"/>
        <end position="885"/>
    </location>
</feature>